<dbReference type="Proteomes" id="UP001060215">
    <property type="component" value="Chromosome 8"/>
</dbReference>
<sequence length="80" mass="9452">MEKKSGLFSFNRVVGRKGSDGGGGSRRWWWRLRSSGFRWKRLRFQLWFVDGFLFKIVSVFEAIFLVATLCFFYLCCGCHI</sequence>
<name>A0ACC0GGZ0_9ERIC</name>
<gene>
    <name evidence="1" type="ORF">LOK49_LG09G02226</name>
</gene>
<accession>A0ACC0GGZ0</accession>
<proteinExistence type="predicted"/>
<keyword evidence="2" id="KW-1185">Reference proteome</keyword>
<evidence type="ECO:0000313" key="2">
    <source>
        <dbReference type="Proteomes" id="UP001060215"/>
    </source>
</evidence>
<evidence type="ECO:0000313" key="1">
    <source>
        <dbReference type="EMBL" id="KAI7999873.1"/>
    </source>
</evidence>
<dbReference type="EMBL" id="CM045765">
    <property type="protein sequence ID" value="KAI7999873.1"/>
    <property type="molecule type" value="Genomic_DNA"/>
</dbReference>
<reference evidence="1 2" key="1">
    <citation type="journal article" date="2022" name="Plant J.">
        <title>Chromosome-level genome of Camellia lanceoleosa provides a valuable resource for understanding genome evolution and self-incompatibility.</title>
        <authorList>
            <person name="Gong W."/>
            <person name="Xiao S."/>
            <person name="Wang L."/>
            <person name="Liao Z."/>
            <person name="Chang Y."/>
            <person name="Mo W."/>
            <person name="Hu G."/>
            <person name="Li W."/>
            <person name="Zhao G."/>
            <person name="Zhu H."/>
            <person name="Hu X."/>
            <person name="Ji K."/>
            <person name="Xiang X."/>
            <person name="Song Q."/>
            <person name="Yuan D."/>
            <person name="Jin S."/>
            <person name="Zhang L."/>
        </authorList>
    </citation>
    <scope>NUCLEOTIDE SEQUENCE [LARGE SCALE GENOMIC DNA]</scope>
    <source>
        <strain evidence="1">SQ_2022a</strain>
    </source>
</reference>
<protein>
    <submittedName>
        <fullName evidence="1">Uncharacterized protein</fullName>
    </submittedName>
</protein>
<comment type="caution">
    <text evidence="1">The sequence shown here is derived from an EMBL/GenBank/DDBJ whole genome shotgun (WGS) entry which is preliminary data.</text>
</comment>
<organism evidence="1 2">
    <name type="scientific">Camellia lanceoleosa</name>
    <dbReference type="NCBI Taxonomy" id="1840588"/>
    <lineage>
        <taxon>Eukaryota</taxon>
        <taxon>Viridiplantae</taxon>
        <taxon>Streptophyta</taxon>
        <taxon>Embryophyta</taxon>
        <taxon>Tracheophyta</taxon>
        <taxon>Spermatophyta</taxon>
        <taxon>Magnoliopsida</taxon>
        <taxon>eudicotyledons</taxon>
        <taxon>Gunneridae</taxon>
        <taxon>Pentapetalae</taxon>
        <taxon>asterids</taxon>
        <taxon>Ericales</taxon>
        <taxon>Theaceae</taxon>
        <taxon>Camellia</taxon>
    </lineage>
</organism>